<dbReference type="GO" id="GO:0046464">
    <property type="term" value="P:acylglycerol catabolic process"/>
    <property type="evidence" value="ECO:0007669"/>
    <property type="project" value="TreeGrafter"/>
</dbReference>
<dbReference type="InterPro" id="IPR000073">
    <property type="entry name" value="AB_hydrolase_1"/>
</dbReference>
<dbReference type="PANTHER" id="PTHR43798">
    <property type="entry name" value="MONOACYLGLYCEROL LIPASE"/>
    <property type="match status" value="1"/>
</dbReference>
<dbReference type="GO" id="GO:0047372">
    <property type="term" value="F:monoacylglycerol lipase activity"/>
    <property type="evidence" value="ECO:0007669"/>
    <property type="project" value="TreeGrafter"/>
</dbReference>
<organism evidence="2 3">
    <name type="scientific">Plastoroseomonas arctica</name>
    <dbReference type="NCBI Taxonomy" id="1509237"/>
    <lineage>
        <taxon>Bacteria</taxon>
        <taxon>Pseudomonadati</taxon>
        <taxon>Pseudomonadota</taxon>
        <taxon>Alphaproteobacteria</taxon>
        <taxon>Acetobacterales</taxon>
        <taxon>Acetobacteraceae</taxon>
        <taxon>Plastoroseomonas</taxon>
    </lineage>
</organism>
<reference evidence="2" key="1">
    <citation type="submission" date="2020-01" db="EMBL/GenBank/DDBJ databases">
        <authorList>
            <person name="Rat A."/>
        </authorList>
    </citation>
    <scope>NUCLEOTIDE SEQUENCE</scope>
    <source>
        <strain evidence="2">LMG 28251</strain>
    </source>
</reference>
<evidence type="ECO:0000313" key="3">
    <source>
        <dbReference type="Proteomes" id="UP001196068"/>
    </source>
</evidence>
<keyword evidence="3" id="KW-1185">Reference proteome</keyword>
<reference evidence="2" key="2">
    <citation type="journal article" date="2021" name="Syst. Appl. Microbiol.">
        <title>Roseomonas hellenica sp. nov., isolated from roots of wild-growing Alkanna tinctoria.</title>
        <authorList>
            <person name="Rat A."/>
            <person name="Naranjo H.D."/>
            <person name="Lebbe L."/>
            <person name="Cnockaert M."/>
            <person name="Krigas N."/>
            <person name="Grigoriadou K."/>
            <person name="Maloupa E."/>
            <person name="Willems A."/>
        </authorList>
    </citation>
    <scope>NUCLEOTIDE SEQUENCE</scope>
    <source>
        <strain evidence="2">LMG 28251</strain>
    </source>
</reference>
<dbReference type="SUPFAM" id="SSF53474">
    <property type="entry name" value="alpha/beta-Hydrolases"/>
    <property type="match status" value="1"/>
</dbReference>
<dbReference type="InterPro" id="IPR050266">
    <property type="entry name" value="AB_hydrolase_sf"/>
</dbReference>
<accession>A0AAF1JZY4</accession>
<comment type="caution">
    <text evidence="2">The sequence shown here is derived from an EMBL/GenBank/DDBJ whole genome shotgun (WGS) entry which is preliminary data.</text>
</comment>
<dbReference type="EMBL" id="JAAEDH010000004">
    <property type="protein sequence ID" value="MBR0654489.1"/>
    <property type="molecule type" value="Genomic_DNA"/>
</dbReference>
<dbReference type="InterPro" id="IPR017497">
    <property type="entry name" value="BchO"/>
</dbReference>
<dbReference type="PRINTS" id="PR00111">
    <property type="entry name" value="ABHYDROLASE"/>
</dbReference>
<feature type="domain" description="AB hydrolase-1" evidence="1">
    <location>
        <begin position="42"/>
        <end position="282"/>
    </location>
</feature>
<dbReference type="NCBIfam" id="TIGR03056">
    <property type="entry name" value="bchO_mg_che_rel"/>
    <property type="match status" value="1"/>
</dbReference>
<name>A0AAF1JZY4_9PROT</name>
<proteinExistence type="predicted"/>
<dbReference type="InterPro" id="IPR029058">
    <property type="entry name" value="AB_hydrolase_fold"/>
</dbReference>
<protein>
    <submittedName>
        <fullName evidence="2">Alpha/beta fold hydrolase</fullName>
    </submittedName>
</protein>
<dbReference type="AlphaFoldDB" id="A0AAF1JZY4"/>
<evidence type="ECO:0000259" key="1">
    <source>
        <dbReference type="Pfam" id="PF12697"/>
    </source>
</evidence>
<dbReference type="GO" id="GO:0016020">
    <property type="term" value="C:membrane"/>
    <property type="evidence" value="ECO:0007669"/>
    <property type="project" value="TreeGrafter"/>
</dbReference>
<evidence type="ECO:0000313" key="2">
    <source>
        <dbReference type="EMBL" id="MBR0654489.1"/>
    </source>
</evidence>
<dbReference type="Gene3D" id="3.40.50.1820">
    <property type="entry name" value="alpha/beta hydrolase"/>
    <property type="match status" value="1"/>
</dbReference>
<gene>
    <name evidence="2" type="ORF">GXW79_05280</name>
</gene>
<dbReference type="RefSeq" id="WP_211873306.1">
    <property type="nucleotide sequence ID" value="NZ_JAAEDH010000004.1"/>
</dbReference>
<keyword evidence="2" id="KW-0378">Hydrolase</keyword>
<dbReference type="Proteomes" id="UP001196068">
    <property type="component" value="Unassembled WGS sequence"/>
</dbReference>
<sequence length="305" mass="32152">MTGGPAWDRDGRDWPNRAHSSFPFAANMRWHVQRMGRGPVALLLHGTGAATHSWRGLLPILAKDFDSIAPDLPGHGFTATPAADGLSLPGMARRIAALLDALQARPSLIIGHSAGAAIAMRMALDGLARPDGIIAINGAMLPLAGIAGSVFSPLAKLLAGLPLVPWLVALRAEDRAVVERLLRGTGSSIDRAGVEFYTRLFSRRGHVAATLGMMAAWDLGRLERDLPSLELPLAVIIGANDRTVPAAEQRRVVARLRHAECITLPGLGHLAHEEAPDAVASAVSGLGFVRSALVRHAESSLVSEG</sequence>
<dbReference type="PANTHER" id="PTHR43798:SF33">
    <property type="entry name" value="HYDROLASE, PUTATIVE (AFU_ORTHOLOGUE AFUA_2G14860)-RELATED"/>
    <property type="match status" value="1"/>
</dbReference>
<dbReference type="Pfam" id="PF12697">
    <property type="entry name" value="Abhydrolase_6"/>
    <property type="match status" value="1"/>
</dbReference>